<dbReference type="EMBL" id="CP134537">
    <property type="protein sequence ID" value="WNH07558.1"/>
    <property type="molecule type" value="Genomic_DNA"/>
</dbReference>
<accession>A0ABY9XNQ2</accession>
<dbReference type="Proteomes" id="UP001302806">
    <property type="component" value="Chromosome"/>
</dbReference>
<evidence type="ECO:0000313" key="1">
    <source>
        <dbReference type="EMBL" id="WNH07558.1"/>
    </source>
</evidence>
<evidence type="ECO:0000313" key="2">
    <source>
        <dbReference type="Proteomes" id="UP001302806"/>
    </source>
</evidence>
<proteinExistence type="predicted"/>
<name>A0ABY9XNQ2_9FLAO</name>
<organism evidence="1 2">
    <name type="scientific">Thalassobellus suaedae</name>
    <dbReference type="NCBI Taxonomy" id="3074124"/>
    <lineage>
        <taxon>Bacteria</taxon>
        <taxon>Pseudomonadati</taxon>
        <taxon>Bacteroidota</taxon>
        <taxon>Flavobacteriia</taxon>
        <taxon>Flavobacteriales</taxon>
        <taxon>Flavobacteriaceae</taxon>
        <taxon>Thalassobellus</taxon>
    </lineage>
</organism>
<dbReference type="RefSeq" id="WP_415864472.1">
    <property type="nucleotide sequence ID" value="NZ_CP134537.1"/>
</dbReference>
<sequence length="269" mass="30701">MRKIIYILIISLQFISCEDVIQVDLKSAEPRLVIDASLNWLKGSQGNNQYIKLTLSAPFFDSSVPPANGATVIVTDLHNNTFNFIEEENTGLYINNTFIPVIDGVYNLTIIYNNETYTATEKLISVSPIEYVEQKNEGGFSGEEIEIKAFYSDPKDIENYYLFEYSKSKTKSLEVYDDEFTDGNQIFAFYSDENLTTGDELIIKNYGISKQFYEFMNLLLQQTDNESGDPFELQPATVRGNCLNQTNPENYPLGYFKASEVSIFNYTIE</sequence>
<dbReference type="InterPro" id="IPR025345">
    <property type="entry name" value="DUF4249"/>
</dbReference>
<gene>
    <name evidence="1" type="ORF">RHP51_09955</name>
</gene>
<dbReference type="Pfam" id="PF14054">
    <property type="entry name" value="DUF4249"/>
    <property type="match status" value="1"/>
</dbReference>
<reference evidence="1 2" key="1">
    <citation type="submission" date="2023-09" db="EMBL/GenBank/DDBJ databases">
        <title>Thalassobella suaedae gen. nov., sp. nov., a marine bacterium of the family Flavobacteriaceae isolated from a halophyte Suaeda japonica.</title>
        <authorList>
            <person name="Lee S.Y."/>
            <person name="Hwang C.Y."/>
        </authorList>
    </citation>
    <scope>NUCLEOTIDE SEQUENCE [LARGE SCALE GENOMIC DNA]</scope>
    <source>
        <strain evidence="1 2">HL-DH14</strain>
    </source>
</reference>
<protein>
    <submittedName>
        <fullName evidence="1">DUF4249 family protein</fullName>
    </submittedName>
</protein>